<protein>
    <submittedName>
        <fullName evidence="1">Uncharacterized protein</fullName>
    </submittedName>
</protein>
<organism evidence="1 2">
    <name type="scientific">Rangifer tarandus platyrhynchus</name>
    <name type="common">Svalbard reindeer</name>
    <dbReference type="NCBI Taxonomy" id="3082113"/>
    <lineage>
        <taxon>Eukaryota</taxon>
        <taxon>Metazoa</taxon>
        <taxon>Chordata</taxon>
        <taxon>Craniata</taxon>
        <taxon>Vertebrata</taxon>
        <taxon>Euteleostomi</taxon>
        <taxon>Mammalia</taxon>
        <taxon>Eutheria</taxon>
        <taxon>Laurasiatheria</taxon>
        <taxon>Artiodactyla</taxon>
        <taxon>Ruminantia</taxon>
        <taxon>Pecora</taxon>
        <taxon>Cervidae</taxon>
        <taxon>Odocoileinae</taxon>
        <taxon>Rangifer</taxon>
    </lineage>
</organism>
<name>A0AC59YDZ1_RANTA</name>
<reference evidence="1" key="1">
    <citation type="submission" date="2023-05" db="EMBL/GenBank/DDBJ databases">
        <authorList>
            <consortium name="ELIXIR-Norway"/>
        </authorList>
    </citation>
    <scope>NUCLEOTIDE SEQUENCE</scope>
</reference>
<evidence type="ECO:0000313" key="2">
    <source>
        <dbReference type="Proteomes" id="UP001162501"/>
    </source>
</evidence>
<proteinExistence type="predicted"/>
<dbReference type="EMBL" id="OX596097">
    <property type="protein sequence ID" value="CAM9594613.1"/>
    <property type="molecule type" value="Genomic_DNA"/>
</dbReference>
<gene>
    <name evidence="1" type="ORF">MRATA1EN22A_LOCUS4724</name>
</gene>
<sequence>MISASRWRSSRLVSAGLEEEMLCGEPSKGRQLVVYCLRREKANRVRPEISALEMEQALTTADDVGLLSMRSCGQNSGRARGSCASRPVSACLRRGERQLLFLASGGGAGNSRGVLVRAGKRKSVPKQRQEAPQPPRPVQMCSCPKRECEAGVWPGCKHMLSHMAPDLSQRSERDWKKEGGGSETFSVEKPRVQQHHKRARGRQAGSQESVSESRAAGQTSLPAPAGLEELDGTLQLPQQPGGVGTPGGLLELWAPRRGLLVLCKLHGEQLEGLSGRCDVWGLLELPPPGQLSPVIGVG</sequence>
<reference evidence="1" key="2">
    <citation type="submission" date="2025-03" db="EMBL/GenBank/DDBJ databases">
        <authorList>
            <consortium name="ELIXIR-Norway"/>
            <consortium name="Elixir Norway"/>
        </authorList>
    </citation>
    <scope>NUCLEOTIDE SEQUENCE</scope>
</reference>
<evidence type="ECO:0000313" key="1">
    <source>
        <dbReference type="EMBL" id="CAM9594613.1"/>
    </source>
</evidence>
<dbReference type="Proteomes" id="UP001162501">
    <property type="component" value="Chromosome 13"/>
</dbReference>
<accession>A0AC59YDZ1</accession>